<dbReference type="InParanoid" id="K5WHG8"/>
<proteinExistence type="predicted"/>
<dbReference type="PROSITE" id="PS50157">
    <property type="entry name" value="ZINC_FINGER_C2H2_2"/>
    <property type="match status" value="1"/>
</dbReference>
<dbReference type="PROSITE" id="PS00028">
    <property type="entry name" value="ZINC_FINGER_C2H2_1"/>
    <property type="match status" value="1"/>
</dbReference>
<dbReference type="HOGENOM" id="CLU_1310509_0_0_1"/>
<protein>
    <recommendedName>
        <fullName evidence="2">C2H2-type domain-containing protein</fullName>
    </recommendedName>
</protein>
<evidence type="ECO:0000313" key="3">
    <source>
        <dbReference type="EMBL" id="EKM49667.1"/>
    </source>
</evidence>
<name>K5WHG8_PHACS</name>
<evidence type="ECO:0000313" key="4">
    <source>
        <dbReference type="Proteomes" id="UP000008370"/>
    </source>
</evidence>
<sequence length="210" mass="22914">MNNESLAQVLARGEESQETRLSWQCTKCNRIFLQKNIARLHLRVRHNLKPSASSRAEVQLNAPSYLCLALQCTVCMRALKSISKRTTGILAGRAYALGSLQEDAAGRSYQVLEGLIDDRDDPSLSPLINYLIHAARHRHPILNSASTLGGADPELMSALTSDEEHIVGLLRTMPDTDKSSIVGLRGLPAADLLNLLDLPPEEQGNPDPAS</sequence>
<dbReference type="Proteomes" id="UP000008370">
    <property type="component" value="Unassembled WGS sequence"/>
</dbReference>
<dbReference type="GeneID" id="18919770"/>
<reference evidence="3 4" key="1">
    <citation type="journal article" date="2012" name="BMC Genomics">
        <title>Comparative genomics of the white-rot fungi, Phanerochaete carnosa and P. chrysosporium, to elucidate the genetic basis of the distinct wood types they colonize.</title>
        <authorList>
            <person name="Suzuki H."/>
            <person name="MacDonald J."/>
            <person name="Syed K."/>
            <person name="Salamov A."/>
            <person name="Hori C."/>
            <person name="Aerts A."/>
            <person name="Henrissat B."/>
            <person name="Wiebenga A."/>
            <person name="vanKuyk P.A."/>
            <person name="Barry K."/>
            <person name="Lindquist E."/>
            <person name="LaButti K."/>
            <person name="Lapidus A."/>
            <person name="Lucas S."/>
            <person name="Coutinho P."/>
            <person name="Gong Y."/>
            <person name="Samejima M."/>
            <person name="Mahadevan R."/>
            <person name="Abou-Zaid M."/>
            <person name="de Vries R.P."/>
            <person name="Igarashi K."/>
            <person name="Yadav J.S."/>
            <person name="Grigoriev I.V."/>
            <person name="Master E.R."/>
        </authorList>
    </citation>
    <scope>NUCLEOTIDE SEQUENCE [LARGE SCALE GENOMIC DNA]</scope>
    <source>
        <strain evidence="3 4">HHB-10118-sp</strain>
    </source>
</reference>
<gene>
    <name evidence="3" type="ORF">PHACADRAFT_33235</name>
</gene>
<dbReference type="RefSeq" id="XP_007401540.1">
    <property type="nucleotide sequence ID" value="XM_007401478.1"/>
</dbReference>
<keyword evidence="4" id="KW-1185">Reference proteome</keyword>
<keyword evidence="1" id="KW-0862">Zinc</keyword>
<keyword evidence="1" id="KW-0863">Zinc-finger</keyword>
<dbReference type="AlphaFoldDB" id="K5WHG8"/>
<dbReference type="InterPro" id="IPR013087">
    <property type="entry name" value="Znf_C2H2_type"/>
</dbReference>
<dbReference type="KEGG" id="pco:PHACADRAFT_33235"/>
<feature type="domain" description="C2H2-type" evidence="2">
    <location>
        <begin position="23"/>
        <end position="50"/>
    </location>
</feature>
<accession>K5WHG8</accession>
<dbReference type="GO" id="GO:0008270">
    <property type="term" value="F:zinc ion binding"/>
    <property type="evidence" value="ECO:0007669"/>
    <property type="project" value="UniProtKB-KW"/>
</dbReference>
<evidence type="ECO:0000256" key="1">
    <source>
        <dbReference type="PROSITE-ProRule" id="PRU00042"/>
    </source>
</evidence>
<keyword evidence="1" id="KW-0479">Metal-binding</keyword>
<organism evidence="3 4">
    <name type="scientific">Phanerochaete carnosa (strain HHB-10118-sp)</name>
    <name type="common">White-rot fungus</name>
    <name type="synonym">Peniophora carnosa</name>
    <dbReference type="NCBI Taxonomy" id="650164"/>
    <lineage>
        <taxon>Eukaryota</taxon>
        <taxon>Fungi</taxon>
        <taxon>Dikarya</taxon>
        <taxon>Basidiomycota</taxon>
        <taxon>Agaricomycotina</taxon>
        <taxon>Agaricomycetes</taxon>
        <taxon>Polyporales</taxon>
        <taxon>Phanerochaetaceae</taxon>
        <taxon>Phanerochaete</taxon>
    </lineage>
</organism>
<evidence type="ECO:0000259" key="2">
    <source>
        <dbReference type="PROSITE" id="PS50157"/>
    </source>
</evidence>
<dbReference type="EMBL" id="JH930480">
    <property type="protein sequence ID" value="EKM49667.1"/>
    <property type="molecule type" value="Genomic_DNA"/>
</dbReference>